<comment type="caution">
    <text evidence="1">The sequence shown here is derived from an EMBL/GenBank/DDBJ whole genome shotgun (WGS) entry which is preliminary data.</text>
</comment>
<proteinExistence type="predicted"/>
<organism evidence="1 2">
    <name type="scientific">Corynebacterium xerosis</name>
    <dbReference type="NCBI Taxonomy" id="1725"/>
    <lineage>
        <taxon>Bacteria</taxon>
        <taxon>Bacillati</taxon>
        <taxon>Actinomycetota</taxon>
        <taxon>Actinomycetes</taxon>
        <taxon>Mycobacteriales</taxon>
        <taxon>Corynebacteriaceae</taxon>
        <taxon>Corynebacterium</taxon>
    </lineage>
</organism>
<accession>A0A2N6SW86</accession>
<evidence type="ECO:0000313" key="2">
    <source>
        <dbReference type="Proteomes" id="UP000235363"/>
    </source>
</evidence>
<sequence>MISSRDAAYHPTDDAFAECAALIRRADIGPILDAARRQARGPGGRPPQCRYTLDAVLTVALWITHAGRVPSMAEVHRVLRILRPDQLARVGMAGQSPAAQDPGPGYAAFMAWLHRQLALIDPGADLPARRVSNREHREMLAARTAAQREASQRASGALHRIINRLVAASIADADPDDYHGDVVADETIIDLAGPSAGLGSRDDKARGAAYMGAYYARDERGVPQTAGMPPRIRKSGFGIGVTAVTRVGPPGAVEAVPPVITGIAIHTPTSGSVDGLCLALDAHAEGGFAGQRGPRARWPYLVVDMGYNAKTSFAREMLARRIAPVVRYPRHWTTVYATHGSEGVAPGPVQIAGAFYCPAAAPIVEGRRVVRRTTELLETDSFQEHDQLLRRLLPMLMGTNGRPGEGRTAVGRPTKACDQAPPVRQALVCPAVQGRVRCPMKPESMVAARATAPEVTPPPGAARFQCCTKSQVTVAYSEDQLRMMQPGLVPGSWEHTLYYEAARSLTEQRFSIIKSHHCTGASDLTWAPRREPMIALIVALQVVEANRVIQRRWHSRPAGYTGSTVQRMIQLRADLGHEPMVTPPRT</sequence>
<gene>
    <name evidence="1" type="ORF">CJ204_11645</name>
</gene>
<dbReference type="AlphaFoldDB" id="A0A2N6SW86"/>
<evidence type="ECO:0000313" key="1">
    <source>
        <dbReference type="EMBL" id="PMC61337.1"/>
    </source>
</evidence>
<dbReference type="RefSeq" id="WP_102214500.1">
    <property type="nucleotide sequence ID" value="NZ_PNHF01000033.1"/>
</dbReference>
<name>A0A2N6SW86_9CORY</name>
<dbReference type="EMBL" id="PNHF01000033">
    <property type="protein sequence ID" value="PMC61337.1"/>
    <property type="molecule type" value="Genomic_DNA"/>
</dbReference>
<dbReference type="Proteomes" id="UP000235363">
    <property type="component" value="Unassembled WGS sequence"/>
</dbReference>
<reference evidence="1 2" key="1">
    <citation type="submission" date="2017-09" db="EMBL/GenBank/DDBJ databases">
        <title>Bacterial strain isolated from the female urinary microbiota.</title>
        <authorList>
            <person name="Thomas-White K."/>
            <person name="Kumar N."/>
            <person name="Forster S."/>
            <person name="Putonti C."/>
            <person name="Lawley T."/>
            <person name="Wolfe A.J."/>
        </authorList>
    </citation>
    <scope>NUCLEOTIDE SEQUENCE [LARGE SCALE GENOMIC DNA]</scope>
    <source>
        <strain evidence="1 2">UMB0908</strain>
    </source>
</reference>
<protein>
    <submittedName>
        <fullName evidence="1">Uncharacterized protein</fullName>
    </submittedName>
</protein>